<feature type="transmembrane region" description="Helical" evidence="1">
    <location>
        <begin position="79"/>
        <end position="98"/>
    </location>
</feature>
<evidence type="ECO:0000313" key="2">
    <source>
        <dbReference type="EMBL" id="WDV07055.1"/>
    </source>
</evidence>
<evidence type="ECO:0000256" key="1">
    <source>
        <dbReference type="SAM" id="Phobius"/>
    </source>
</evidence>
<keyword evidence="1" id="KW-1133">Transmembrane helix</keyword>
<feature type="transmembrane region" description="Helical" evidence="1">
    <location>
        <begin position="6"/>
        <end position="31"/>
    </location>
</feature>
<feature type="transmembrane region" description="Helical" evidence="1">
    <location>
        <begin position="197"/>
        <end position="216"/>
    </location>
</feature>
<keyword evidence="1" id="KW-0472">Membrane</keyword>
<gene>
    <name evidence="2" type="ORF">OU989_00760</name>
</gene>
<dbReference type="Proteomes" id="UP001219585">
    <property type="component" value="Chromosome"/>
</dbReference>
<dbReference type="AlphaFoldDB" id="A0AAJ5RQE3"/>
<protein>
    <submittedName>
        <fullName evidence="2">GAP family protein</fullName>
    </submittedName>
</protein>
<reference evidence="2" key="1">
    <citation type="submission" date="2022-11" db="EMBL/GenBank/DDBJ databases">
        <title>Lysinibacillus irui.</title>
        <authorList>
            <person name="Akintayo S.O."/>
        </authorList>
    </citation>
    <scope>NUCLEOTIDE SEQUENCE</scope>
    <source>
        <strain evidence="2">IRB4-01</strain>
    </source>
</reference>
<dbReference type="KEGG" id="liu:OU989_00760"/>
<name>A0AAJ5RQE3_9BACI</name>
<sequence length="217" mass="24056">MSNEILLLVGALALLDMFSPSIIGVTVYLLLVAKKHQLRLVLTYLITVALFYFSTGIFLMLGLDVIFDPLANLLSSYSARLTMTIVGGILFIGSWLVPKKKTTGAPRPKTLHVSAMIALGFTTSILEVATALPYFAAIGILTSHHLSFYEWLPILAGYNLMMITPGIILLCFHLLFRRYMHQPLRKIQSLFDQSTSSALSWIMFFVGLILLINGGMI</sequence>
<evidence type="ECO:0000313" key="3">
    <source>
        <dbReference type="Proteomes" id="UP001219585"/>
    </source>
</evidence>
<dbReference type="RefSeq" id="WP_274795215.1">
    <property type="nucleotide sequence ID" value="NZ_CP113527.1"/>
</dbReference>
<dbReference type="EMBL" id="CP113527">
    <property type="protein sequence ID" value="WDV07055.1"/>
    <property type="molecule type" value="Genomic_DNA"/>
</dbReference>
<dbReference type="Pfam" id="PF11139">
    <property type="entry name" value="SfLAP"/>
    <property type="match status" value="1"/>
</dbReference>
<feature type="transmembrane region" description="Helical" evidence="1">
    <location>
        <begin position="156"/>
        <end position="176"/>
    </location>
</feature>
<accession>A0AAJ5RQE3</accession>
<feature type="transmembrane region" description="Helical" evidence="1">
    <location>
        <begin position="43"/>
        <end position="67"/>
    </location>
</feature>
<feature type="transmembrane region" description="Helical" evidence="1">
    <location>
        <begin position="110"/>
        <end position="136"/>
    </location>
</feature>
<dbReference type="InterPro" id="IPR021315">
    <property type="entry name" value="Gap/Sap"/>
</dbReference>
<keyword evidence="1" id="KW-0812">Transmembrane</keyword>
<organism evidence="2 3">
    <name type="scientific">Lysinibacillus irui</name>
    <dbReference type="NCBI Taxonomy" id="2998077"/>
    <lineage>
        <taxon>Bacteria</taxon>
        <taxon>Bacillati</taxon>
        <taxon>Bacillota</taxon>
        <taxon>Bacilli</taxon>
        <taxon>Bacillales</taxon>
        <taxon>Bacillaceae</taxon>
        <taxon>Lysinibacillus</taxon>
    </lineage>
</organism>
<proteinExistence type="predicted"/>